<proteinExistence type="predicted"/>
<name>A0ABV9U8D2_9ACTN</name>
<sequence length="139" mass="15576">MTDELYSVDRVAEMLGLHVKTVRNYVRTGRLKATRIGKQYRITSRDLDAFTGATEIVPDEPPERRAQVSSVVRLDAVRPEEARRIAAFVTGAAGSREGRPLLVQTSYEEARSVLTLVFVSDLDRTADLLKVIPPLLRRP</sequence>
<evidence type="ECO:0000259" key="1">
    <source>
        <dbReference type="Pfam" id="PF12728"/>
    </source>
</evidence>
<accession>A0ABV9U8D2</accession>
<evidence type="ECO:0000313" key="3">
    <source>
        <dbReference type="Proteomes" id="UP001595872"/>
    </source>
</evidence>
<evidence type="ECO:0000313" key="2">
    <source>
        <dbReference type="EMBL" id="MFC4912812.1"/>
    </source>
</evidence>
<dbReference type="InterPro" id="IPR041657">
    <property type="entry name" value="HTH_17"/>
</dbReference>
<keyword evidence="3" id="KW-1185">Reference proteome</keyword>
<dbReference type="InterPro" id="IPR010093">
    <property type="entry name" value="SinI_DNA-bd"/>
</dbReference>
<dbReference type="InterPro" id="IPR009061">
    <property type="entry name" value="DNA-bd_dom_put_sf"/>
</dbReference>
<gene>
    <name evidence="2" type="ORF">ACFPCY_36315</name>
</gene>
<dbReference type="Gene3D" id="1.10.1660.10">
    <property type="match status" value="1"/>
</dbReference>
<dbReference type="SUPFAM" id="SSF46955">
    <property type="entry name" value="Putative DNA-binding domain"/>
    <property type="match status" value="1"/>
</dbReference>
<dbReference type="Proteomes" id="UP001595872">
    <property type="component" value="Unassembled WGS sequence"/>
</dbReference>
<dbReference type="EMBL" id="JBHSIT010000013">
    <property type="protein sequence ID" value="MFC4912812.1"/>
    <property type="molecule type" value="Genomic_DNA"/>
</dbReference>
<protein>
    <submittedName>
        <fullName evidence="2">Helix-turn-helix domain-containing protein</fullName>
    </submittedName>
</protein>
<dbReference type="Pfam" id="PF12728">
    <property type="entry name" value="HTH_17"/>
    <property type="match status" value="1"/>
</dbReference>
<organism evidence="2 3">
    <name type="scientific">Actinomadura gamaensis</name>
    <dbReference type="NCBI Taxonomy" id="1763541"/>
    <lineage>
        <taxon>Bacteria</taxon>
        <taxon>Bacillati</taxon>
        <taxon>Actinomycetota</taxon>
        <taxon>Actinomycetes</taxon>
        <taxon>Streptosporangiales</taxon>
        <taxon>Thermomonosporaceae</taxon>
        <taxon>Actinomadura</taxon>
    </lineage>
</organism>
<dbReference type="RefSeq" id="WP_378263106.1">
    <property type="nucleotide sequence ID" value="NZ_JBHSIT010000013.1"/>
</dbReference>
<feature type="domain" description="Helix-turn-helix" evidence="1">
    <location>
        <begin position="5"/>
        <end position="50"/>
    </location>
</feature>
<comment type="caution">
    <text evidence="2">The sequence shown here is derived from an EMBL/GenBank/DDBJ whole genome shotgun (WGS) entry which is preliminary data.</text>
</comment>
<dbReference type="NCBIfam" id="TIGR01764">
    <property type="entry name" value="excise"/>
    <property type="match status" value="1"/>
</dbReference>
<reference evidence="3" key="1">
    <citation type="journal article" date="2019" name="Int. J. Syst. Evol. Microbiol.">
        <title>The Global Catalogue of Microorganisms (GCM) 10K type strain sequencing project: providing services to taxonomists for standard genome sequencing and annotation.</title>
        <authorList>
            <consortium name="The Broad Institute Genomics Platform"/>
            <consortium name="The Broad Institute Genome Sequencing Center for Infectious Disease"/>
            <person name="Wu L."/>
            <person name="Ma J."/>
        </authorList>
    </citation>
    <scope>NUCLEOTIDE SEQUENCE [LARGE SCALE GENOMIC DNA]</scope>
    <source>
        <strain evidence="3">KLKA75</strain>
    </source>
</reference>